<dbReference type="PANTHER" id="PTHR10434">
    <property type="entry name" value="1-ACYL-SN-GLYCEROL-3-PHOSPHATE ACYLTRANSFERASE"/>
    <property type="match status" value="1"/>
</dbReference>
<dbReference type="EMBL" id="FOMJ01000003">
    <property type="protein sequence ID" value="SFD24360.1"/>
    <property type="molecule type" value="Genomic_DNA"/>
</dbReference>
<accession>A0A1I1R280</accession>
<dbReference type="GO" id="GO:0003841">
    <property type="term" value="F:1-acylglycerol-3-phosphate O-acyltransferase activity"/>
    <property type="evidence" value="ECO:0007669"/>
    <property type="project" value="TreeGrafter"/>
</dbReference>
<dbReference type="RefSeq" id="WP_093427890.1">
    <property type="nucleotide sequence ID" value="NZ_FOMJ01000003.1"/>
</dbReference>
<keyword evidence="4" id="KW-0472">Membrane</keyword>
<dbReference type="OrthoDB" id="319710at2"/>
<dbReference type="Proteomes" id="UP000198611">
    <property type="component" value="Unassembled WGS sequence"/>
</dbReference>
<dbReference type="Pfam" id="PF01553">
    <property type="entry name" value="Acyltransferase"/>
    <property type="match status" value="1"/>
</dbReference>
<sequence length="228" mass="25102">MGWVGWVGLVAVLVLVVFVIQAGRRANQADWGGPFLNWLDGINRILCRRFHRLEADPVPLPEHGSALVVANHVSGLDPLLMVAACRRPLRFVIAAEEYRRPGLRRLFDAIGCIPVERSRHPHLALRAARRALERGEVVALFPQGRIDVDEDPERPLKGGMAWLSASTGAPVQPLRVTGVRGRGQTLLAVFRRSRARITAAEPRTCQSADSQECLEGIRVAILGRPRSG</sequence>
<keyword evidence="7" id="KW-1185">Reference proteome</keyword>
<evidence type="ECO:0000256" key="1">
    <source>
        <dbReference type="ARBA" id="ARBA00005189"/>
    </source>
</evidence>
<evidence type="ECO:0000313" key="6">
    <source>
        <dbReference type="EMBL" id="SFD24360.1"/>
    </source>
</evidence>
<evidence type="ECO:0000256" key="4">
    <source>
        <dbReference type="SAM" id="Phobius"/>
    </source>
</evidence>
<evidence type="ECO:0000256" key="2">
    <source>
        <dbReference type="ARBA" id="ARBA00022679"/>
    </source>
</evidence>
<dbReference type="GO" id="GO:0006654">
    <property type="term" value="P:phosphatidic acid biosynthetic process"/>
    <property type="evidence" value="ECO:0007669"/>
    <property type="project" value="TreeGrafter"/>
</dbReference>
<evidence type="ECO:0000256" key="3">
    <source>
        <dbReference type="ARBA" id="ARBA00023315"/>
    </source>
</evidence>
<feature type="transmembrane region" description="Helical" evidence="4">
    <location>
        <begin position="6"/>
        <end position="23"/>
    </location>
</feature>
<keyword evidence="4" id="KW-0812">Transmembrane</keyword>
<dbReference type="AlphaFoldDB" id="A0A1I1R280"/>
<dbReference type="InterPro" id="IPR002123">
    <property type="entry name" value="Plipid/glycerol_acylTrfase"/>
</dbReference>
<name>A0A1I1R280_9GAMM</name>
<proteinExistence type="predicted"/>
<dbReference type="PANTHER" id="PTHR10434:SF11">
    <property type="entry name" value="1-ACYL-SN-GLYCEROL-3-PHOSPHATE ACYLTRANSFERASE"/>
    <property type="match status" value="1"/>
</dbReference>
<evidence type="ECO:0000313" key="7">
    <source>
        <dbReference type="Proteomes" id="UP000198611"/>
    </source>
</evidence>
<dbReference type="SMART" id="SM00563">
    <property type="entry name" value="PlsC"/>
    <property type="match status" value="1"/>
</dbReference>
<keyword evidence="4" id="KW-1133">Transmembrane helix</keyword>
<dbReference type="CDD" id="cd07989">
    <property type="entry name" value="LPLAT_AGPAT-like"/>
    <property type="match status" value="1"/>
</dbReference>
<organism evidence="6 7">
    <name type="scientific">Thiohalospira halophila DSM 15071</name>
    <dbReference type="NCBI Taxonomy" id="1123397"/>
    <lineage>
        <taxon>Bacteria</taxon>
        <taxon>Pseudomonadati</taxon>
        <taxon>Pseudomonadota</taxon>
        <taxon>Gammaproteobacteria</taxon>
        <taxon>Thiohalospirales</taxon>
        <taxon>Thiohalospiraceae</taxon>
        <taxon>Thiohalospira</taxon>
    </lineage>
</organism>
<comment type="pathway">
    <text evidence="1">Lipid metabolism.</text>
</comment>
<feature type="domain" description="Phospholipid/glycerol acyltransferase" evidence="5">
    <location>
        <begin position="66"/>
        <end position="179"/>
    </location>
</feature>
<dbReference type="STRING" id="1123397.SAMN05660831_01232"/>
<keyword evidence="3 6" id="KW-0012">Acyltransferase</keyword>
<protein>
    <submittedName>
        <fullName evidence="6">1-acyl-sn-glycerol-3-phosphate acyltransferase</fullName>
    </submittedName>
</protein>
<gene>
    <name evidence="6" type="ORF">SAMN05660831_01232</name>
</gene>
<evidence type="ECO:0000259" key="5">
    <source>
        <dbReference type="SMART" id="SM00563"/>
    </source>
</evidence>
<dbReference type="SUPFAM" id="SSF69593">
    <property type="entry name" value="Glycerol-3-phosphate (1)-acyltransferase"/>
    <property type="match status" value="1"/>
</dbReference>
<keyword evidence="2 6" id="KW-0808">Transferase</keyword>
<reference evidence="6 7" key="1">
    <citation type="submission" date="2016-10" db="EMBL/GenBank/DDBJ databases">
        <authorList>
            <person name="de Groot N.N."/>
        </authorList>
    </citation>
    <scope>NUCLEOTIDE SEQUENCE [LARGE SCALE GENOMIC DNA]</scope>
    <source>
        <strain evidence="6 7">HL3</strain>
    </source>
</reference>